<dbReference type="Gene3D" id="2.60.120.200">
    <property type="match status" value="2"/>
</dbReference>
<dbReference type="PRINTS" id="PR00020">
    <property type="entry name" value="MAMDOMAIN"/>
</dbReference>
<keyword evidence="3" id="KW-1185">Reference proteome</keyword>
<feature type="non-terminal residue" evidence="2">
    <location>
        <position position="416"/>
    </location>
</feature>
<dbReference type="PANTHER" id="PTHR23282">
    <property type="entry name" value="APICAL ENDOSOMAL GLYCOPROTEIN PRECURSOR"/>
    <property type="match status" value="1"/>
</dbReference>
<dbReference type="CDD" id="cd06263">
    <property type="entry name" value="MAM"/>
    <property type="match status" value="2"/>
</dbReference>
<accession>A0AAV2PTA1</accession>
<dbReference type="InterPro" id="IPR000998">
    <property type="entry name" value="MAM_dom"/>
</dbReference>
<dbReference type="GO" id="GO:0016020">
    <property type="term" value="C:membrane"/>
    <property type="evidence" value="ECO:0007669"/>
    <property type="project" value="InterPro"/>
</dbReference>
<dbReference type="InterPro" id="IPR013320">
    <property type="entry name" value="ConA-like_dom_sf"/>
</dbReference>
<comment type="caution">
    <text evidence="2">The sequence shown here is derived from an EMBL/GenBank/DDBJ whole genome shotgun (WGS) entry which is preliminary data.</text>
</comment>
<dbReference type="Pfam" id="PF00629">
    <property type="entry name" value="MAM"/>
    <property type="match status" value="2"/>
</dbReference>
<dbReference type="SUPFAM" id="SSF49899">
    <property type="entry name" value="Concanavalin A-like lectins/glucanases"/>
    <property type="match status" value="2"/>
</dbReference>
<dbReference type="PANTHER" id="PTHR23282:SF101">
    <property type="entry name" value="MAM DOMAIN-CONTAINING PROTEIN"/>
    <property type="match status" value="1"/>
</dbReference>
<evidence type="ECO:0000313" key="3">
    <source>
        <dbReference type="Proteomes" id="UP001497623"/>
    </source>
</evidence>
<reference evidence="2 3" key="1">
    <citation type="submission" date="2024-05" db="EMBL/GenBank/DDBJ databases">
        <authorList>
            <person name="Wallberg A."/>
        </authorList>
    </citation>
    <scope>NUCLEOTIDE SEQUENCE [LARGE SCALE GENOMIC DNA]</scope>
</reference>
<feature type="domain" description="MAM" evidence="1">
    <location>
        <begin position="253"/>
        <end position="416"/>
    </location>
</feature>
<evidence type="ECO:0000259" key="1">
    <source>
        <dbReference type="PROSITE" id="PS50060"/>
    </source>
</evidence>
<name>A0AAV2PTA1_MEGNR</name>
<dbReference type="EMBL" id="CAXKWB010001282">
    <property type="protein sequence ID" value="CAL4063832.1"/>
    <property type="molecule type" value="Genomic_DNA"/>
</dbReference>
<dbReference type="InterPro" id="IPR051560">
    <property type="entry name" value="MAM_domain-containing"/>
</dbReference>
<sequence>SNSDISGTVKILLEKIGTTDNPFALIFELGNDTQVKDWTRNLIDLSSNEYSFRLSIDVKKQTSDQFFGIDDISYVLGDCASQPTTTYIPPTTTVCEFESPDICGFSQGVTNDFDWTHGTGQDAHILPPDHSTGNATGHYVYANMSGHTEGEMTSLFSPLIWDVPQACVAFSYFSTRNLTNQVEVWLVSERNPQHPTSIGNFSAPISTWVGARINVEIAGRWQIELRTQVQKNTGGFVGIDDLIVIPDACVDTVACDFEDDWCLWNNVDESTWQRGRVTDDPSQSAGWAYAPPFDHTTNTPYGHYLYFFDSDDLPEDKRTVSIISETHSVNRDSCFSFWLHMFGDKVGKLMVDEILREGTERLKEVAGSQGYRWHHIQVAVSTAPDHWLQLTVEGVPGRTNVIAFDDMDIFEGPCKE</sequence>
<dbReference type="SMART" id="SM00137">
    <property type="entry name" value="MAM"/>
    <property type="match status" value="2"/>
</dbReference>
<dbReference type="AlphaFoldDB" id="A0AAV2PTA1"/>
<evidence type="ECO:0000313" key="2">
    <source>
        <dbReference type="EMBL" id="CAL4063832.1"/>
    </source>
</evidence>
<feature type="non-terminal residue" evidence="2">
    <location>
        <position position="1"/>
    </location>
</feature>
<dbReference type="PROSITE" id="PS50060">
    <property type="entry name" value="MAM_2"/>
    <property type="match status" value="2"/>
</dbReference>
<dbReference type="Proteomes" id="UP001497623">
    <property type="component" value="Unassembled WGS sequence"/>
</dbReference>
<gene>
    <name evidence="2" type="ORF">MNOR_LOCUS3676</name>
</gene>
<feature type="domain" description="MAM" evidence="1">
    <location>
        <begin position="93"/>
        <end position="251"/>
    </location>
</feature>
<protein>
    <recommendedName>
        <fullName evidence="1">MAM domain-containing protein</fullName>
    </recommendedName>
</protein>
<proteinExistence type="predicted"/>
<organism evidence="2 3">
    <name type="scientific">Meganyctiphanes norvegica</name>
    <name type="common">Northern krill</name>
    <name type="synonym">Thysanopoda norvegica</name>
    <dbReference type="NCBI Taxonomy" id="48144"/>
    <lineage>
        <taxon>Eukaryota</taxon>
        <taxon>Metazoa</taxon>
        <taxon>Ecdysozoa</taxon>
        <taxon>Arthropoda</taxon>
        <taxon>Crustacea</taxon>
        <taxon>Multicrustacea</taxon>
        <taxon>Malacostraca</taxon>
        <taxon>Eumalacostraca</taxon>
        <taxon>Eucarida</taxon>
        <taxon>Euphausiacea</taxon>
        <taxon>Euphausiidae</taxon>
        <taxon>Meganyctiphanes</taxon>
    </lineage>
</organism>